<protein>
    <recommendedName>
        <fullName evidence="4">Xaa-Pro aminopeptidase</fullName>
        <ecNumber evidence="4">3.4.11.9</ecNumber>
    </recommendedName>
</protein>
<dbReference type="InterPro" id="IPR052433">
    <property type="entry name" value="X-Pro_dipept-like"/>
</dbReference>
<dbReference type="EMBL" id="JBHSPR010000008">
    <property type="protein sequence ID" value="MFC6016720.1"/>
    <property type="molecule type" value="Genomic_DNA"/>
</dbReference>
<evidence type="ECO:0000256" key="5">
    <source>
        <dbReference type="ARBA" id="ARBA00022723"/>
    </source>
</evidence>
<dbReference type="PANTHER" id="PTHR43226">
    <property type="entry name" value="XAA-PRO AMINOPEPTIDASE 3"/>
    <property type="match status" value="1"/>
</dbReference>
<keyword evidence="7" id="KW-0464">Manganese</keyword>
<dbReference type="PANTHER" id="PTHR43226:SF4">
    <property type="entry name" value="XAA-PRO AMINOPEPTIDASE 3"/>
    <property type="match status" value="1"/>
</dbReference>
<keyword evidence="5" id="KW-0479">Metal-binding</keyword>
<dbReference type="GO" id="GO:0004177">
    <property type="term" value="F:aminopeptidase activity"/>
    <property type="evidence" value="ECO:0007669"/>
    <property type="project" value="UniProtKB-KW"/>
</dbReference>
<comment type="similarity">
    <text evidence="3">Belongs to the peptidase M24B family.</text>
</comment>
<evidence type="ECO:0000256" key="3">
    <source>
        <dbReference type="ARBA" id="ARBA00008766"/>
    </source>
</evidence>
<keyword evidence="9" id="KW-0031">Aminopeptidase</keyword>
<dbReference type="Proteomes" id="UP001596203">
    <property type="component" value="Unassembled WGS sequence"/>
</dbReference>
<dbReference type="InterPro" id="IPR000994">
    <property type="entry name" value="Pept_M24"/>
</dbReference>
<evidence type="ECO:0000313" key="10">
    <source>
        <dbReference type="Proteomes" id="UP001596203"/>
    </source>
</evidence>
<dbReference type="Gene3D" id="3.40.350.10">
    <property type="entry name" value="Creatinase/prolidase N-terminal domain"/>
    <property type="match status" value="1"/>
</dbReference>
<feature type="domain" description="Aminopeptidase P N-terminal" evidence="8">
    <location>
        <begin position="38"/>
        <end position="175"/>
    </location>
</feature>
<comment type="caution">
    <text evidence="9">The sequence shown here is derived from an EMBL/GenBank/DDBJ whole genome shotgun (WGS) entry which is preliminary data.</text>
</comment>
<dbReference type="Pfam" id="PF05195">
    <property type="entry name" value="AMP_N"/>
    <property type="match status" value="1"/>
</dbReference>
<comment type="catalytic activity">
    <reaction evidence="1">
        <text>Release of any N-terminal amino acid, including proline, that is linked to proline, even from a dipeptide or tripeptide.</text>
        <dbReference type="EC" id="3.4.11.9"/>
    </reaction>
</comment>
<dbReference type="SUPFAM" id="SSF53092">
    <property type="entry name" value="Creatinase/prolidase N-terminal domain"/>
    <property type="match status" value="1"/>
</dbReference>
<proteinExistence type="inferred from homology"/>
<evidence type="ECO:0000313" key="9">
    <source>
        <dbReference type="EMBL" id="MFC6016720.1"/>
    </source>
</evidence>
<dbReference type="Gene3D" id="3.90.230.10">
    <property type="entry name" value="Creatinase/methionine aminopeptidase superfamily"/>
    <property type="match status" value="1"/>
</dbReference>
<evidence type="ECO:0000256" key="1">
    <source>
        <dbReference type="ARBA" id="ARBA00001424"/>
    </source>
</evidence>
<reference evidence="10" key="1">
    <citation type="journal article" date="2019" name="Int. J. Syst. Evol. Microbiol.">
        <title>The Global Catalogue of Microorganisms (GCM) 10K type strain sequencing project: providing services to taxonomists for standard genome sequencing and annotation.</title>
        <authorList>
            <consortium name="The Broad Institute Genomics Platform"/>
            <consortium name="The Broad Institute Genome Sequencing Center for Infectious Disease"/>
            <person name="Wu L."/>
            <person name="Ma J."/>
        </authorList>
    </citation>
    <scope>NUCLEOTIDE SEQUENCE [LARGE SCALE GENOMIC DNA]</scope>
    <source>
        <strain evidence="10">ZS-35-S2</strain>
    </source>
</reference>
<keyword evidence="10" id="KW-1185">Reference proteome</keyword>
<keyword evidence="9" id="KW-0645">Protease</keyword>
<dbReference type="Pfam" id="PF00557">
    <property type="entry name" value="Peptidase_M24"/>
    <property type="match status" value="1"/>
</dbReference>
<evidence type="ECO:0000259" key="8">
    <source>
        <dbReference type="SMART" id="SM01011"/>
    </source>
</evidence>
<dbReference type="InterPro" id="IPR029149">
    <property type="entry name" value="Creatin/AminoP/Spt16_N"/>
</dbReference>
<dbReference type="CDD" id="cd01087">
    <property type="entry name" value="Prolidase"/>
    <property type="match status" value="1"/>
</dbReference>
<evidence type="ECO:0000256" key="2">
    <source>
        <dbReference type="ARBA" id="ARBA00001936"/>
    </source>
</evidence>
<dbReference type="InterPro" id="IPR007865">
    <property type="entry name" value="Aminopep_P_N"/>
</dbReference>
<dbReference type="EC" id="3.4.11.9" evidence="4"/>
<evidence type="ECO:0000256" key="4">
    <source>
        <dbReference type="ARBA" id="ARBA00012574"/>
    </source>
</evidence>
<dbReference type="RefSeq" id="WP_377420363.1">
    <property type="nucleotide sequence ID" value="NZ_JBHSPR010000008.1"/>
</dbReference>
<sequence length="471" mass="50940">MSDNAPATSSHDLPVPPALAEFMLDGWAPVQAPVRVDPEVASWAAKRRARLTGMFPGEHLVVPAGAPPVRSNDQYFRFRPGSDYTWLTGDGDRGGVLVLDPAGDATLYSDEPPRPGTAPYWTDRAAGIVWNGPRADLAALGEALQVRCRPLAELPGALDAAGRARLLRTVDAGVDALVPRTDPIADVDLAVALADLRLIKDEWEVGQLQHAVDVTVRGFEDVVRAIPEALAGGGERWLEGTFSRRARTDGEEVGYQPIVASGARAAILHWNRNTGPVRPGELLLLDAGVEVGSRYTADITRVLPVDGRFSPLQRDVYELVRRANDAAIGQLRPGAMFRDYHWAAMAVFAAGLVDLGLLRCSVEEALDPERQLYRRWTLCGSGHMLGLDVHDCGRATTARYVEGELQAGMVLTVEPGLYFQPNDELVPAELRGLGMRIEEDLLITEDGSRNLSAALPRTADDVEGWMSALAG</sequence>
<evidence type="ECO:0000256" key="7">
    <source>
        <dbReference type="ARBA" id="ARBA00023211"/>
    </source>
</evidence>
<name>A0ABW1K537_9ACTN</name>
<dbReference type="SUPFAM" id="SSF55920">
    <property type="entry name" value="Creatinase/aminopeptidase"/>
    <property type="match status" value="1"/>
</dbReference>
<accession>A0ABW1K537</accession>
<evidence type="ECO:0000256" key="6">
    <source>
        <dbReference type="ARBA" id="ARBA00022801"/>
    </source>
</evidence>
<comment type="cofactor">
    <cofactor evidence="2">
        <name>Mn(2+)</name>
        <dbReference type="ChEBI" id="CHEBI:29035"/>
    </cofactor>
</comment>
<keyword evidence="6 9" id="KW-0378">Hydrolase</keyword>
<gene>
    <name evidence="9" type="ORF">ACFP2T_10955</name>
</gene>
<dbReference type="SMART" id="SM01011">
    <property type="entry name" value="AMP_N"/>
    <property type="match status" value="1"/>
</dbReference>
<organism evidence="9 10">
    <name type="scientific">Plantactinospora solaniradicis</name>
    <dbReference type="NCBI Taxonomy" id="1723736"/>
    <lineage>
        <taxon>Bacteria</taxon>
        <taxon>Bacillati</taxon>
        <taxon>Actinomycetota</taxon>
        <taxon>Actinomycetes</taxon>
        <taxon>Micromonosporales</taxon>
        <taxon>Micromonosporaceae</taxon>
        <taxon>Plantactinospora</taxon>
    </lineage>
</organism>
<dbReference type="InterPro" id="IPR036005">
    <property type="entry name" value="Creatinase/aminopeptidase-like"/>
</dbReference>